<gene>
    <name evidence="2" type="ORF">BAUCODRAFT_301609</name>
</gene>
<reference evidence="2 3" key="1">
    <citation type="journal article" date="2012" name="PLoS Pathog.">
        <title>Diverse lifestyles and strategies of plant pathogenesis encoded in the genomes of eighteen Dothideomycetes fungi.</title>
        <authorList>
            <person name="Ohm R.A."/>
            <person name="Feau N."/>
            <person name="Henrissat B."/>
            <person name="Schoch C.L."/>
            <person name="Horwitz B.A."/>
            <person name="Barry K.W."/>
            <person name="Condon B.J."/>
            <person name="Copeland A.C."/>
            <person name="Dhillon B."/>
            <person name="Glaser F."/>
            <person name="Hesse C.N."/>
            <person name="Kosti I."/>
            <person name="LaButti K."/>
            <person name="Lindquist E.A."/>
            <person name="Lucas S."/>
            <person name="Salamov A.A."/>
            <person name="Bradshaw R.E."/>
            <person name="Ciuffetti L."/>
            <person name="Hamelin R.C."/>
            <person name="Kema G.H.J."/>
            <person name="Lawrence C."/>
            <person name="Scott J.A."/>
            <person name="Spatafora J.W."/>
            <person name="Turgeon B.G."/>
            <person name="de Wit P.J.G.M."/>
            <person name="Zhong S."/>
            <person name="Goodwin S.B."/>
            <person name="Grigoriev I.V."/>
        </authorList>
    </citation>
    <scope>NUCLEOTIDE SEQUENCE [LARGE SCALE GENOMIC DNA]</scope>
    <source>
        <strain evidence="2 3">UAMH 10762</strain>
    </source>
</reference>
<evidence type="ECO:0000313" key="2">
    <source>
        <dbReference type="EMBL" id="EMC91697.1"/>
    </source>
</evidence>
<dbReference type="GeneID" id="19111128"/>
<dbReference type="eggNOG" id="ENOG502RMEC">
    <property type="taxonomic scope" value="Eukaryota"/>
</dbReference>
<dbReference type="AlphaFoldDB" id="M2LCL1"/>
<keyword evidence="3" id="KW-1185">Reference proteome</keyword>
<dbReference type="EMBL" id="KB445563">
    <property type="protein sequence ID" value="EMC91697.1"/>
    <property type="molecule type" value="Genomic_DNA"/>
</dbReference>
<organism evidence="2 3">
    <name type="scientific">Baudoinia panamericana (strain UAMH 10762)</name>
    <name type="common">Angels' share fungus</name>
    <name type="synonym">Baudoinia compniacensis (strain UAMH 10762)</name>
    <dbReference type="NCBI Taxonomy" id="717646"/>
    <lineage>
        <taxon>Eukaryota</taxon>
        <taxon>Fungi</taxon>
        <taxon>Dikarya</taxon>
        <taxon>Ascomycota</taxon>
        <taxon>Pezizomycotina</taxon>
        <taxon>Dothideomycetes</taxon>
        <taxon>Dothideomycetidae</taxon>
        <taxon>Mycosphaerellales</taxon>
        <taxon>Teratosphaeriaceae</taxon>
        <taxon>Baudoinia</taxon>
    </lineage>
</organism>
<dbReference type="KEGG" id="bcom:BAUCODRAFT_301609"/>
<accession>M2LCL1</accession>
<feature type="region of interest" description="Disordered" evidence="1">
    <location>
        <begin position="163"/>
        <end position="195"/>
    </location>
</feature>
<sequence length="195" mass="22409">MMEELPESTHSTSLQQHIQTLPVELSDLICEFVFTADQTLYYITRGTRPPWQLGSTSRLRHIYASSYFSSEAGFQFDSVATAAKWLAVLEPPYRRCLTRIFIDLRVAVPPRRTTNVPGIRYKLFQMQLGPDVARKAVVSFRVRGDGAEDLRWRTWQDAIDWKDTDSRPHRTTQTPTDSHHDVLECHASDLRSSSP</sequence>
<evidence type="ECO:0000313" key="3">
    <source>
        <dbReference type="Proteomes" id="UP000011761"/>
    </source>
</evidence>
<dbReference type="RefSeq" id="XP_007681175.1">
    <property type="nucleotide sequence ID" value="XM_007682985.1"/>
</dbReference>
<protein>
    <submittedName>
        <fullName evidence="2">Uncharacterized protein</fullName>
    </submittedName>
</protein>
<name>M2LCL1_BAUPA</name>
<proteinExistence type="predicted"/>
<evidence type="ECO:0000256" key="1">
    <source>
        <dbReference type="SAM" id="MobiDB-lite"/>
    </source>
</evidence>
<feature type="compositionally biased region" description="Basic and acidic residues" evidence="1">
    <location>
        <begin position="177"/>
        <end position="189"/>
    </location>
</feature>
<dbReference type="HOGENOM" id="CLU_1396059_0_0_1"/>
<dbReference type="Proteomes" id="UP000011761">
    <property type="component" value="Unassembled WGS sequence"/>
</dbReference>